<comment type="catalytic activity">
    <reaction evidence="8">
        <text>a 1,2-diacyl-sn-glycero-3-phosphocholine + H2O = a 1-acyl-sn-glycero-3-phosphocholine + a fatty acid + H(+)</text>
        <dbReference type="Rhea" id="RHEA:15801"/>
        <dbReference type="ChEBI" id="CHEBI:15377"/>
        <dbReference type="ChEBI" id="CHEBI:15378"/>
        <dbReference type="ChEBI" id="CHEBI:28868"/>
        <dbReference type="ChEBI" id="CHEBI:57643"/>
        <dbReference type="ChEBI" id="CHEBI:58168"/>
        <dbReference type="EC" id="3.1.1.4"/>
    </reaction>
</comment>
<feature type="active site" evidence="4">
    <location>
        <position position="141"/>
    </location>
</feature>
<reference evidence="10" key="1">
    <citation type="submission" date="2022-11" db="UniProtKB">
        <authorList>
            <consortium name="EnsemblMetazoa"/>
        </authorList>
    </citation>
    <scope>IDENTIFICATION</scope>
</reference>
<dbReference type="InterPro" id="IPR036444">
    <property type="entry name" value="PLipase_A2_dom_sf"/>
</dbReference>
<dbReference type="GO" id="GO:0016042">
    <property type="term" value="P:lipid catabolic process"/>
    <property type="evidence" value="ECO:0007669"/>
    <property type="project" value="InterPro"/>
</dbReference>
<keyword evidence="5 8" id="KW-0106">Calcium</keyword>
<evidence type="ECO:0000256" key="5">
    <source>
        <dbReference type="PIRSR" id="PIRSR601211-2"/>
    </source>
</evidence>
<keyword evidence="8" id="KW-0732">Signal</keyword>
<dbReference type="InterPro" id="IPR033112">
    <property type="entry name" value="PLA2_Asp_AS"/>
</dbReference>
<evidence type="ECO:0000256" key="2">
    <source>
        <dbReference type="ARBA" id="ARBA00022525"/>
    </source>
</evidence>
<keyword evidence="5" id="KW-0479">Metal-binding</keyword>
<comment type="subcellular location">
    <subcellularLocation>
        <location evidence="1 8">Secreted</location>
    </subcellularLocation>
</comment>
<dbReference type="PRINTS" id="PR00389">
    <property type="entry name" value="PHPHLIPASEA2"/>
</dbReference>
<feature type="disulfide bond" evidence="6">
    <location>
        <begin position="72"/>
        <end position="88"/>
    </location>
</feature>
<keyword evidence="11" id="KW-1185">Reference proteome</keyword>
<dbReference type="OMA" id="HAIECHQ"/>
<dbReference type="PROSITE" id="PS00118">
    <property type="entry name" value="PA2_HIS"/>
    <property type="match status" value="1"/>
</dbReference>
<dbReference type="CDD" id="cd00125">
    <property type="entry name" value="PLA2c"/>
    <property type="match status" value="1"/>
</dbReference>
<feature type="active site" evidence="4">
    <location>
        <position position="91"/>
    </location>
</feature>
<dbReference type="GO" id="GO:0050482">
    <property type="term" value="P:arachidonate secretion"/>
    <property type="evidence" value="ECO:0007669"/>
    <property type="project" value="InterPro"/>
</dbReference>
<evidence type="ECO:0000256" key="4">
    <source>
        <dbReference type="PIRSR" id="PIRSR601211-1"/>
    </source>
</evidence>
<dbReference type="SMART" id="SM00085">
    <property type="entry name" value="PA2c"/>
    <property type="match status" value="1"/>
</dbReference>
<comment type="cofactor">
    <cofactor evidence="5">
        <name>Ca(2+)</name>
        <dbReference type="ChEBI" id="CHEBI:29108"/>
    </cofactor>
    <text evidence="5">Binds 1 Ca(2+) ion per subunit.</text>
</comment>
<dbReference type="PANTHER" id="PTHR11716:SF100">
    <property type="entry name" value="PHOSPHOLIPASE A2"/>
    <property type="match status" value="1"/>
</dbReference>
<dbReference type="PROSITE" id="PS00119">
    <property type="entry name" value="PA2_ASP"/>
    <property type="match status" value="1"/>
</dbReference>
<evidence type="ECO:0000256" key="6">
    <source>
        <dbReference type="PIRSR" id="PIRSR601211-3"/>
    </source>
</evidence>
<comment type="similarity">
    <text evidence="7">Belongs to the phospholipase A2 family.</text>
</comment>
<feature type="signal peptide" evidence="8">
    <location>
        <begin position="1"/>
        <end position="23"/>
    </location>
</feature>
<dbReference type="EC" id="3.1.1.4" evidence="8"/>
<dbReference type="GO" id="GO:0047498">
    <property type="term" value="F:calcium-dependent phospholipase A2 activity"/>
    <property type="evidence" value="ECO:0007669"/>
    <property type="project" value="TreeGrafter"/>
</dbReference>
<feature type="binding site" evidence="5">
    <location>
        <position position="75"/>
    </location>
    <ligand>
        <name>Ca(2+)</name>
        <dbReference type="ChEBI" id="CHEBI:29108"/>
    </ligand>
</feature>
<dbReference type="InterPro" id="IPR016090">
    <property type="entry name" value="PLA2-like_dom"/>
</dbReference>
<dbReference type="AlphaFoldDB" id="A0A913XD55"/>
<feature type="chain" id="PRO_5038156012" description="Phospholipase A2" evidence="8">
    <location>
        <begin position="24"/>
        <end position="169"/>
    </location>
</feature>
<dbReference type="EnsemblMetazoa" id="XM_021047179.2">
    <property type="protein sequence ID" value="XP_020902838.1"/>
    <property type="gene ID" value="LOC110241308"/>
</dbReference>
<protein>
    <recommendedName>
        <fullName evidence="8">Phospholipase A2</fullName>
        <ecNumber evidence="8">3.1.1.4</ecNumber>
    </recommendedName>
</protein>
<evidence type="ECO:0000256" key="1">
    <source>
        <dbReference type="ARBA" id="ARBA00004613"/>
    </source>
</evidence>
<dbReference type="Proteomes" id="UP000887567">
    <property type="component" value="Unplaced"/>
</dbReference>
<feature type="binding site" evidence="5">
    <location>
        <position position="73"/>
    </location>
    <ligand>
        <name>Ca(2+)</name>
        <dbReference type="ChEBI" id="CHEBI:29108"/>
    </ligand>
</feature>
<organism evidence="10 11">
    <name type="scientific">Exaiptasia diaphana</name>
    <name type="common">Tropical sea anemone</name>
    <name type="synonym">Aiptasia pulchella</name>
    <dbReference type="NCBI Taxonomy" id="2652724"/>
    <lineage>
        <taxon>Eukaryota</taxon>
        <taxon>Metazoa</taxon>
        <taxon>Cnidaria</taxon>
        <taxon>Anthozoa</taxon>
        <taxon>Hexacorallia</taxon>
        <taxon>Actiniaria</taxon>
        <taxon>Aiptasiidae</taxon>
        <taxon>Exaiptasia</taxon>
    </lineage>
</organism>
<proteinExistence type="inferred from homology"/>
<dbReference type="Pfam" id="PF00068">
    <property type="entry name" value="Phospholip_A2_1"/>
    <property type="match status" value="1"/>
</dbReference>
<dbReference type="Gene3D" id="1.20.90.10">
    <property type="entry name" value="Phospholipase A2 domain"/>
    <property type="match status" value="1"/>
</dbReference>
<dbReference type="GeneID" id="110241308"/>
<dbReference type="GO" id="GO:0005576">
    <property type="term" value="C:extracellular region"/>
    <property type="evidence" value="ECO:0007669"/>
    <property type="project" value="UniProtKB-SubCell"/>
</dbReference>
<feature type="disulfide bond" evidence="6">
    <location>
        <begin position="87"/>
        <end position="147"/>
    </location>
</feature>
<evidence type="ECO:0000256" key="8">
    <source>
        <dbReference type="RuleBase" id="RU361236"/>
    </source>
</evidence>
<dbReference type="RefSeq" id="XP_020902838.1">
    <property type="nucleotide sequence ID" value="XM_021047179.2"/>
</dbReference>
<keyword evidence="2 8" id="KW-0964">Secreted</keyword>
<evidence type="ECO:0000313" key="11">
    <source>
        <dbReference type="Proteomes" id="UP000887567"/>
    </source>
</evidence>
<keyword evidence="3 6" id="KW-1015">Disulfide bond</keyword>
<feature type="disulfide bond" evidence="6">
    <location>
        <begin position="101"/>
        <end position="133"/>
    </location>
</feature>
<dbReference type="GO" id="GO:0005543">
    <property type="term" value="F:phospholipid binding"/>
    <property type="evidence" value="ECO:0007669"/>
    <property type="project" value="TreeGrafter"/>
</dbReference>
<feature type="binding site" evidence="5">
    <location>
        <position position="71"/>
    </location>
    <ligand>
        <name>Ca(2+)</name>
        <dbReference type="ChEBI" id="CHEBI:29108"/>
    </ligand>
</feature>
<accession>A0A913XD55</accession>
<dbReference type="GO" id="GO:0005509">
    <property type="term" value="F:calcium ion binding"/>
    <property type="evidence" value="ECO:0007669"/>
    <property type="project" value="InterPro"/>
</dbReference>
<dbReference type="OrthoDB" id="5841574at2759"/>
<evidence type="ECO:0000256" key="7">
    <source>
        <dbReference type="RuleBase" id="RU003654"/>
    </source>
</evidence>
<dbReference type="InterPro" id="IPR001211">
    <property type="entry name" value="PLA2"/>
</dbReference>
<feature type="domain" description="Phospholipase A2-like central" evidence="9">
    <location>
        <begin position="46"/>
        <end position="163"/>
    </location>
</feature>
<dbReference type="PANTHER" id="PTHR11716">
    <property type="entry name" value="PHOSPHOLIPASE A2 FAMILY MEMBER"/>
    <property type="match status" value="1"/>
</dbReference>
<dbReference type="KEGG" id="epa:110241308"/>
<dbReference type="FunFam" id="1.20.90.10:FF:000015">
    <property type="entry name" value="Phospholipase A(2)"/>
    <property type="match status" value="1"/>
</dbReference>
<name>A0A913XD55_EXADI</name>
<evidence type="ECO:0000259" key="9">
    <source>
        <dbReference type="SMART" id="SM00085"/>
    </source>
</evidence>
<dbReference type="InterPro" id="IPR033113">
    <property type="entry name" value="PLA2_histidine"/>
</dbReference>
<keyword evidence="8" id="KW-0443">Lipid metabolism</keyword>
<feature type="disulfide bond" evidence="6">
    <location>
        <begin position="94"/>
        <end position="140"/>
    </location>
</feature>
<dbReference type="SUPFAM" id="SSF48619">
    <property type="entry name" value="Phospholipase A2, PLA2"/>
    <property type="match status" value="1"/>
</dbReference>
<evidence type="ECO:0000313" key="10">
    <source>
        <dbReference type="EnsemblMetazoa" id="XP_020902838.1"/>
    </source>
</evidence>
<sequence>MHCYKLGLEMLVIVLVAFHPGNGNPRHLKAEKGYLKSKFAAAHKRNLLQFGFMVSCATGRSSFEYNNYGNFCGYGGGGTPVDDIDRCCQEHDNCYGRNEDCAYYSLSYDSGYIKQYRTATQKCVLKCDDTEKCKFNICECDRIAAECFAKYRYNPKHKTYWYQYLWGRR</sequence>
<feature type="disulfide bond" evidence="6">
    <location>
        <begin position="127"/>
        <end position="138"/>
    </location>
</feature>
<dbReference type="GO" id="GO:0006644">
    <property type="term" value="P:phospholipid metabolic process"/>
    <property type="evidence" value="ECO:0007669"/>
    <property type="project" value="InterPro"/>
</dbReference>
<evidence type="ECO:0000256" key="3">
    <source>
        <dbReference type="ARBA" id="ARBA00023157"/>
    </source>
</evidence>
<keyword evidence="8" id="KW-0378">Hydrolase</keyword>
<feature type="binding site" evidence="5">
    <location>
        <position position="92"/>
    </location>
    <ligand>
        <name>Ca(2+)</name>
        <dbReference type="ChEBI" id="CHEBI:29108"/>
    </ligand>
</feature>